<reference evidence="2 3" key="1">
    <citation type="submission" date="2020-03" db="EMBL/GenBank/DDBJ databases">
        <title>Genome sequence of Toxoplasma gondii RH-88 strain.</title>
        <authorList>
            <person name="Lorenzi H.A."/>
            <person name="Venepally P."/>
            <person name="Rozenberg A."/>
            <person name="Sibley D."/>
        </authorList>
    </citation>
    <scope>NUCLEOTIDE SEQUENCE [LARGE SCALE GENOMIC DNA]</scope>
    <source>
        <strain evidence="2 3">RH-88</strain>
    </source>
</reference>
<dbReference type="EMBL" id="JAAUHK010000191">
    <property type="protein sequence ID" value="KAF4643728.1"/>
    <property type="molecule type" value="Genomic_DNA"/>
</dbReference>
<gene>
    <name evidence="2" type="ORF">TGRH88_024830</name>
</gene>
<accession>A0A7J6K9B6</accession>
<sequence>MSPAEKEVRRTGQSPSEEEEEGKERLKKLFGARGPETCRSHPMSAAVHGDFSIVLKNQNLDVKCKLKGVFPCKVRTFTRVL</sequence>
<feature type="region of interest" description="Disordered" evidence="1">
    <location>
        <begin position="1"/>
        <end position="24"/>
    </location>
</feature>
<protein>
    <submittedName>
        <fullName evidence="2">Uncharacterized protein</fullName>
    </submittedName>
</protein>
<evidence type="ECO:0000313" key="3">
    <source>
        <dbReference type="Proteomes" id="UP000557509"/>
    </source>
</evidence>
<evidence type="ECO:0000313" key="2">
    <source>
        <dbReference type="EMBL" id="KAF4643728.1"/>
    </source>
</evidence>
<name>A0A7J6K9B6_TOXGO</name>
<proteinExistence type="predicted"/>
<organism evidence="2 3">
    <name type="scientific">Toxoplasma gondii</name>
    <dbReference type="NCBI Taxonomy" id="5811"/>
    <lineage>
        <taxon>Eukaryota</taxon>
        <taxon>Sar</taxon>
        <taxon>Alveolata</taxon>
        <taxon>Apicomplexa</taxon>
        <taxon>Conoidasida</taxon>
        <taxon>Coccidia</taxon>
        <taxon>Eucoccidiorida</taxon>
        <taxon>Eimeriorina</taxon>
        <taxon>Sarcocystidae</taxon>
        <taxon>Toxoplasma</taxon>
    </lineage>
</organism>
<comment type="caution">
    <text evidence="2">The sequence shown here is derived from an EMBL/GenBank/DDBJ whole genome shotgun (WGS) entry which is preliminary data.</text>
</comment>
<dbReference type="AlphaFoldDB" id="A0A7J6K9B6"/>
<feature type="compositionally biased region" description="Basic and acidic residues" evidence="1">
    <location>
        <begin position="1"/>
        <end position="10"/>
    </location>
</feature>
<evidence type="ECO:0000256" key="1">
    <source>
        <dbReference type="SAM" id="MobiDB-lite"/>
    </source>
</evidence>
<dbReference type="Proteomes" id="UP000557509">
    <property type="component" value="Unassembled WGS sequence"/>
</dbReference>
<keyword evidence="3" id="KW-1185">Reference proteome</keyword>